<dbReference type="Pfam" id="PF00001">
    <property type="entry name" value="7tm_1"/>
    <property type="match status" value="1"/>
</dbReference>
<keyword evidence="4 5" id="KW-0472">Membrane</keyword>
<dbReference type="PANTHER" id="PTHR45698">
    <property type="entry name" value="TRACE AMINE-ASSOCIATED RECEPTOR 19N-RELATED"/>
    <property type="match status" value="1"/>
</dbReference>
<dbReference type="GO" id="GO:0016020">
    <property type="term" value="C:membrane"/>
    <property type="evidence" value="ECO:0007669"/>
    <property type="project" value="UniProtKB-SubCell"/>
</dbReference>
<dbReference type="AlphaFoldDB" id="A0A914B9Y4"/>
<sequence>MALFNASETTSVPNLGGDNFPSRLIQDVINTIIACLAVLGNAMVITVMLLRRRAFSSFTNRLLLHQSVIDALNGLMFFLFTVVPEFPFMVSLEGNAYDQLACRVVYSGVLHWSLNVTSTYNLVIISLERFMATCYPVKHRNTWSKSKLKLALATSWAVGFLYGSHMLFVFEPRQGECQAIRMGLGLRVLLWVVVVVGTEYLVPLAILIYTYTRILIALTRKVGNPAGGQLNSLSKAKKNVLVTVLLAGIMFVVCWTPAEIYYIDVLFFDDSFGDGVYVALTGVLACNMFINPIIYCFK</sequence>
<feature type="transmembrane region" description="Helical" evidence="5">
    <location>
        <begin position="275"/>
        <end position="297"/>
    </location>
</feature>
<dbReference type="CDD" id="cd00637">
    <property type="entry name" value="7tm_classA_rhodopsin-like"/>
    <property type="match status" value="1"/>
</dbReference>
<dbReference type="PRINTS" id="PR00237">
    <property type="entry name" value="GPCRRHODOPSN"/>
</dbReference>
<dbReference type="InterPro" id="IPR000276">
    <property type="entry name" value="GPCR_Rhodpsn"/>
</dbReference>
<feature type="transmembrane region" description="Helical" evidence="5">
    <location>
        <begin position="104"/>
        <end position="127"/>
    </location>
</feature>
<evidence type="ECO:0000313" key="8">
    <source>
        <dbReference type="Proteomes" id="UP000887568"/>
    </source>
</evidence>
<feature type="domain" description="G-protein coupled receptors family 1 profile" evidence="6">
    <location>
        <begin position="40"/>
        <end position="295"/>
    </location>
</feature>
<feature type="transmembrane region" description="Helical" evidence="5">
    <location>
        <begin position="28"/>
        <end position="50"/>
    </location>
</feature>
<dbReference type="PROSITE" id="PS50262">
    <property type="entry name" value="G_PROTEIN_RECEP_F1_2"/>
    <property type="match status" value="1"/>
</dbReference>
<dbReference type="InterPro" id="IPR017452">
    <property type="entry name" value="GPCR_Rhodpsn_7TM"/>
</dbReference>
<dbReference type="SUPFAM" id="SSF81321">
    <property type="entry name" value="Family A G protein-coupled receptor-like"/>
    <property type="match status" value="1"/>
</dbReference>
<feature type="transmembrane region" description="Helical" evidence="5">
    <location>
        <begin position="188"/>
        <end position="211"/>
    </location>
</feature>
<evidence type="ECO:0000256" key="3">
    <source>
        <dbReference type="ARBA" id="ARBA00022989"/>
    </source>
</evidence>
<dbReference type="Proteomes" id="UP000887568">
    <property type="component" value="Unplaced"/>
</dbReference>
<name>A0A914B9Y4_PATMI</name>
<keyword evidence="2 5" id="KW-0812">Transmembrane</keyword>
<dbReference type="GO" id="GO:0004930">
    <property type="term" value="F:G protein-coupled receptor activity"/>
    <property type="evidence" value="ECO:0007669"/>
    <property type="project" value="InterPro"/>
</dbReference>
<evidence type="ECO:0000256" key="5">
    <source>
        <dbReference type="SAM" id="Phobius"/>
    </source>
</evidence>
<proteinExistence type="predicted"/>
<keyword evidence="8" id="KW-1185">Reference proteome</keyword>
<feature type="transmembrane region" description="Helical" evidence="5">
    <location>
        <begin position="240"/>
        <end position="263"/>
    </location>
</feature>
<reference evidence="7" key="1">
    <citation type="submission" date="2022-11" db="UniProtKB">
        <authorList>
            <consortium name="EnsemblMetazoa"/>
        </authorList>
    </citation>
    <scope>IDENTIFICATION</scope>
</reference>
<dbReference type="OMA" id="FEPRQGE"/>
<comment type="subcellular location">
    <subcellularLocation>
        <location evidence="1">Membrane</location>
    </subcellularLocation>
</comment>
<dbReference type="GeneID" id="119741325"/>
<feature type="transmembrane region" description="Helical" evidence="5">
    <location>
        <begin position="148"/>
        <end position="168"/>
    </location>
</feature>
<dbReference type="RefSeq" id="XP_038073003.1">
    <property type="nucleotide sequence ID" value="XM_038217075.1"/>
</dbReference>
<evidence type="ECO:0000259" key="6">
    <source>
        <dbReference type="PROSITE" id="PS50262"/>
    </source>
</evidence>
<organism evidence="7 8">
    <name type="scientific">Patiria miniata</name>
    <name type="common">Bat star</name>
    <name type="synonym">Asterina miniata</name>
    <dbReference type="NCBI Taxonomy" id="46514"/>
    <lineage>
        <taxon>Eukaryota</taxon>
        <taxon>Metazoa</taxon>
        <taxon>Echinodermata</taxon>
        <taxon>Eleutherozoa</taxon>
        <taxon>Asterozoa</taxon>
        <taxon>Asteroidea</taxon>
        <taxon>Valvatacea</taxon>
        <taxon>Valvatida</taxon>
        <taxon>Asterinidae</taxon>
        <taxon>Patiria</taxon>
    </lineage>
</organism>
<accession>A0A914B9Y4</accession>
<dbReference type="Gene3D" id="1.20.1070.10">
    <property type="entry name" value="Rhodopsin 7-helix transmembrane proteins"/>
    <property type="match status" value="1"/>
</dbReference>
<keyword evidence="3 5" id="KW-1133">Transmembrane helix</keyword>
<dbReference type="PANTHER" id="PTHR45698:SF1">
    <property type="entry name" value="TRACE AMINE-ASSOCIATED RECEPTOR 13C-LIKE"/>
    <property type="match status" value="1"/>
</dbReference>
<evidence type="ECO:0000313" key="7">
    <source>
        <dbReference type="EnsemblMetazoa" id="XP_038073003.1"/>
    </source>
</evidence>
<feature type="transmembrane region" description="Helical" evidence="5">
    <location>
        <begin position="62"/>
        <end position="84"/>
    </location>
</feature>
<protein>
    <recommendedName>
        <fullName evidence="6">G-protein coupled receptors family 1 profile domain-containing protein</fullName>
    </recommendedName>
</protein>
<evidence type="ECO:0000256" key="2">
    <source>
        <dbReference type="ARBA" id="ARBA00022692"/>
    </source>
</evidence>
<evidence type="ECO:0000256" key="1">
    <source>
        <dbReference type="ARBA" id="ARBA00004370"/>
    </source>
</evidence>
<evidence type="ECO:0000256" key="4">
    <source>
        <dbReference type="ARBA" id="ARBA00023136"/>
    </source>
</evidence>
<dbReference type="EnsemblMetazoa" id="XM_038217075.1">
    <property type="protein sequence ID" value="XP_038073003.1"/>
    <property type="gene ID" value="LOC119741325"/>
</dbReference>
<dbReference type="OrthoDB" id="5967704at2759"/>